<comment type="caution">
    <text evidence="8">The sequence shown here is derived from an EMBL/GenBank/DDBJ whole genome shotgun (WGS) entry which is preliminary data.</text>
</comment>
<evidence type="ECO:0000256" key="5">
    <source>
        <dbReference type="SAM" id="MobiDB-lite"/>
    </source>
</evidence>
<sequence>MSDFDAASYGGGDDDFYDDFDGAAEGTETAAESGEERELGLEQEARGRTSWGFTLKDDTTAADALRDWVSYLPAGKLDLASDIGDSRGIYVVHMESLLINVLQTEMPNFDTQPIFAKALFSIERCLSILAELRGTTGMRLVFFDCFEVLYRTKASVFWTLREALRLHLLATKPTLVRVFKDWVSDPAWTAFVEEQGVAFMVCGDNDVPFNPPEDDDGQPMMPSDMVALAPGLLQCLALDIVTKHQIRVAIISTLERRVHRLMSVTIGPERGHPEVLARVTPVVERLLTTLKDDDDDDEEEEEEEEEDPQAFVEQIEGAVKDYTQQFGPDGGVRGFITRIGLEQTLQECISLVEEEGDGGAGPVQLCLLFAKVVAACEVLLEQMPLHARSHCTFTDGVFALVSTGDIASALDDFFVNCRLILTPLADYMKSHPEYMAAMGLRNDISDMFDSRLFRTVLYLVLANPGEDGTTYNLSKIFGFQGASLATYEKFWASIVADIDFPDSLETHAKDARKAMLSIKMEVPSAGELPPQPTEAPSPVLVQTTVPLVDMIVKTAEDPKVGQALTKLERDETQVLGEELEDYRQSQPFDSVDALLKKHEKGKYTMDSKWLEKLPPHKREAARKKFELRMKQRGMYSTHMYSKSLVGADKLHHPIVMTEEEQNAMRAASDKGTQKLSAKAQQIKEKNEKQALEKQNARDKEQMEPLLMKAARLGDMGDRPPHEIENFLLDSVAGFGRILDSFDGFNGISQSVKLRENQVVVLFAVMDNLRSSLKTVGRSLEIDSSARYLLETRRLVARCMKFTCDVVKSFGGDLTPTHIKKVQQLLQTIGAKRANKNVFIFWKQHRIPVLEKRISELEAEVAAAAKHDKKSKKKSKESSESKKGKSKKSKKAPETPEERLEVTKEELEDIDVYYSEVRSKKVAVDVIGKDEYLFMLYHMGQDMDRPVGKKGDDRVLFKPDEWQRQLLDVVDKKESALVCAPTSSGKTFICYYAMEKVLRQSHDGVAVYVAPTKALLNQVSAEIYSRFSSKTYPSTVRVELAGTFAKEFSEYPMNCQVLVTIPEVFEQVMLAPSQAEWVKKIRYVIFDEVHCIGEAENAAAWEHLMQLTQSPFLALSATVGNPKGFCNWLNRVAASNHGQKVNLVEYKERYNDLKKWVYISGSGLFELHPIACLTYLDVNHGTLPSDLVMTPEEAAECFVALKAVMFDKRKPRSEKDQDIIHSLLDNLEPKIFFKFVRGCISKRQFRWYEKELRAALSTMLKDGVCDADDFNQLVAILRNPSARGNPVEENKKWKKVTGEEDVLSTEASSNDEEEETSSSDEKNVDHLAPHLSELGREATYLRPARTVQLIRELEHLHLLPTLIFNFDRHDIMAMVKRCTQYLAKQQYAKYHGSEERDHRTKMENKRRMEVYKKKVEQVKVMEKMKANDEDFDQTVLDEMVPKPIPVEEEYDPEFYFCGVKAMSDPDVEELIKKLERKSSFPKVYIDALRRGIGMHHEGLPASFRKTVEILFRKGFLQVVVATGTLALGINMPCKATVFAGSSVELNALMYRQMAGRAGRRGFDLLGNVIFFDLPFSDIRQLQGSHVPFLRGDFSLTPTLVLRAIQLRQRLKAEGRLTPESDRSIMTMMTKALYSSEMNLANETVILFRYTVDFLLRERLIRPNGDLIGLAPVVTALFEREPDNLVLHRLLAMPGLEDIVKRWKRDERKADETSHATYKLLQVLSWFVLPWPQLRHTKDRVIEKRRRHQPTASCPVLYEKHLAPEFRDLVPSYNEAVKDELLRMAVLNFKMKGKVANDEASFQLPFTHTEYRRSFAEDIWSDDSEVMAALIKSRVKCTVRSPFSALDGSGDEFGSAQELIRNCRPGFTMDLGKVPYSPFGDGCLSSYITDFFVHGRLEFLQKDNLLGASESWKIVHEWVETLEWLNTVLESMTRFDAPTLKEVVKDLYTTMDRKLYEEGEWIAVACSGIGRPNVIALFEGRKAFTKKPVRWLELKSPSPIIDLCFTRAHSSEGSAFHRVRLVSATEKAVSVWDVQTGFLLFEASRCPLASPSVAAVTNSCTVVLWQRGSRGVFEWNVGGEGVYSTTLCSLERPCSREVVLHAAGGGSADCSLGLCLATDRHLVAWRAGCPLLLDNSTTAELIGQCQQLVIYHDGVAALLGFGKACLWSGSADESVLPVELDRGPVERLFAHGRTVCGFTETGSVMTVEAAGCGIIDRRLPEDAGGVLPVHDEGYVVELSSHSVLYYDTLGGGDGVELELGIPSSCGDCGSIGCWALGKAGDIVWKILVISADKAIARRMNTRDGSDVVLSGVDGQTITFMTCLRDSPGLVAGGTAEGAVMLWDPSSGFFTGELVLVDCLREPVSFVPSSPTGKVVDIRRCSVMAAFSREDISPAEPLVIATMEDAGAARVLSADLHPHGGLDGLREIIRQVYSPPFAAAACSVDPPVEGASKFREYS</sequence>
<evidence type="ECO:0000256" key="2">
    <source>
        <dbReference type="ARBA" id="ARBA00022801"/>
    </source>
</evidence>
<feature type="compositionally biased region" description="Low complexity" evidence="5">
    <location>
        <begin position="23"/>
        <end position="32"/>
    </location>
</feature>
<accession>A0A7J6TQU6</accession>
<feature type="region of interest" description="Disordered" evidence="5">
    <location>
        <begin position="864"/>
        <end position="900"/>
    </location>
</feature>
<dbReference type="InterPro" id="IPR011545">
    <property type="entry name" value="DEAD/DEAH_box_helicase_dom"/>
</dbReference>
<dbReference type="InterPro" id="IPR052431">
    <property type="entry name" value="SKI2_subfamily_helicases"/>
</dbReference>
<dbReference type="PROSITE" id="PS51192">
    <property type="entry name" value="HELICASE_ATP_BIND_1"/>
    <property type="match status" value="1"/>
</dbReference>
<reference evidence="8 9" key="1">
    <citation type="submission" date="2020-04" db="EMBL/GenBank/DDBJ databases">
        <title>Perkinsus olseni comparative genomics.</title>
        <authorList>
            <person name="Bogema D.R."/>
        </authorList>
    </citation>
    <scope>NUCLEOTIDE SEQUENCE [LARGE SCALE GENOMIC DNA]</scope>
    <source>
        <strain evidence="8 9">ATCC PRA-207</strain>
    </source>
</reference>
<name>A0A7J6TQU6_PEROL</name>
<protein>
    <submittedName>
        <fullName evidence="8">Putative ATP-dependent RNA helicase ddx60</fullName>
    </submittedName>
</protein>
<feature type="compositionally biased region" description="Acidic residues" evidence="5">
    <location>
        <begin position="1298"/>
        <end position="1317"/>
    </location>
</feature>
<feature type="domain" description="Helicase C-terminal" evidence="7">
    <location>
        <begin position="1444"/>
        <end position="1624"/>
    </location>
</feature>
<dbReference type="GO" id="GO:0016787">
    <property type="term" value="F:hydrolase activity"/>
    <property type="evidence" value="ECO:0007669"/>
    <property type="project" value="UniProtKB-KW"/>
</dbReference>
<evidence type="ECO:0000313" key="8">
    <source>
        <dbReference type="EMBL" id="KAF4746766.1"/>
    </source>
</evidence>
<dbReference type="GO" id="GO:0005737">
    <property type="term" value="C:cytoplasm"/>
    <property type="evidence" value="ECO:0007669"/>
    <property type="project" value="TreeGrafter"/>
</dbReference>
<evidence type="ECO:0000313" key="9">
    <source>
        <dbReference type="Proteomes" id="UP000553632"/>
    </source>
</evidence>
<feature type="compositionally biased region" description="Basic and acidic residues" evidence="5">
    <location>
        <begin position="681"/>
        <end position="700"/>
    </location>
</feature>
<dbReference type="PANTHER" id="PTHR44533">
    <property type="entry name" value="DEAD/H RNA HELICASE, PUTATIVE-RELATED"/>
    <property type="match status" value="1"/>
</dbReference>
<organism evidence="8 9">
    <name type="scientific">Perkinsus olseni</name>
    <name type="common">Perkinsus atlanticus</name>
    <dbReference type="NCBI Taxonomy" id="32597"/>
    <lineage>
        <taxon>Eukaryota</taxon>
        <taxon>Sar</taxon>
        <taxon>Alveolata</taxon>
        <taxon>Perkinsozoa</taxon>
        <taxon>Perkinsea</taxon>
        <taxon>Perkinsida</taxon>
        <taxon>Perkinsidae</taxon>
        <taxon>Perkinsus</taxon>
    </lineage>
</organism>
<proteinExistence type="predicted"/>
<dbReference type="InterPro" id="IPR027417">
    <property type="entry name" value="P-loop_NTPase"/>
</dbReference>
<keyword evidence="9" id="KW-1185">Reference proteome</keyword>
<dbReference type="SMART" id="SM00490">
    <property type="entry name" value="HELICc"/>
    <property type="match status" value="1"/>
</dbReference>
<dbReference type="PROSITE" id="PS51194">
    <property type="entry name" value="HELICASE_CTER"/>
    <property type="match status" value="1"/>
</dbReference>
<dbReference type="GO" id="GO:0004386">
    <property type="term" value="F:helicase activity"/>
    <property type="evidence" value="ECO:0007669"/>
    <property type="project" value="UniProtKB-KW"/>
</dbReference>
<dbReference type="OMA" id="DEYLFML"/>
<feature type="domain" description="Helicase ATP-binding" evidence="6">
    <location>
        <begin position="966"/>
        <end position="1136"/>
    </location>
</feature>
<keyword evidence="3 8" id="KW-0347">Helicase</keyword>
<gene>
    <name evidence="8" type="primary">DDX60_8</name>
    <name evidence="8" type="ORF">FOZ63_025999</name>
</gene>
<feature type="compositionally biased region" description="Basic and acidic residues" evidence="5">
    <location>
        <begin position="890"/>
        <end position="900"/>
    </location>
</feature>
<dbReference type="InterPro" id="IPR011047">
    <property type="entry name" value="Quinoprotein_ADH-like_sf"/>
</dbReference>
<evidence type="ECO:0000256" key="1">
    <source>
        <dbReference type="ARBA" id="ARBA00022741"/>
    </source>
</evidence>
<evidence type="ECO:0000256" key="3">
    <source>
        <dbReference type="ARBA" id="ARBA00022806"/>
    </source>
</evidence>
<dbReference type="GO" id="GO:0005524">
    <property type="term" value="F:ATP binding"/>
    <property type="evidence" value="ECO:0007669"/>
    <property type="project" value="UniProtKB-KW"/>
</dbReference>
<dbReference type="SUPFAM" id="SSF50998">
    <property type="entry name" value="Quinoprotein alcohol dehydrogenase-like"/>
    <property type="match status" value="1"/>
</dbReference>
<dbReference type="FunFam" id="3.40.50.300:FF:001039">
    <property type="entry name" value="ATP-dependent RNA helicase DDX60"/>
    <property type="match status" value="1"/>
</dbReference>
<feature type="region of interest" description="Disordered" evidence="5">
    <location>
        <begin position="678"/>
        <end position="700"/>
    </location>
</feature>
<dbReference type="PANTHER" id="PTHR44533:SF4">
    <property type="entry name" value="DEAD_H RNA HELICASE, PUTATIVE-RELATED"/>
    <property type="match status" value="1"/>
</dbReference>
<dbReference type="Gene3D" id="3.40.50.300">
    <property type="entry name" value="P-loop containing nucleotide triphosphate hydrolases"/>
    <property type="match status" value="2"/>
</dbReference>
<keyword evidence="1" id="KW-0547">Nucleotide-binding</keyword>
<dbReference type="Proteomes" id="UP000553632">
    <property type="component" value="Unassembled WGS sequence"/>
</dbReference>
<keyword evidence="2" id="KW-0378">Hydrolase</keyword>
<dbReference type="InterPro" id="IPR059032">
    <property type="entry name" value="WHD_DDX60"/>
</dbReference>
<feature type="compositionally biased region" description="Acidic residues" evidence="5">
    <location>
        <begin position="12"/>
        <end position="22"/>
    </location>
</feature>
<dbReference type="SUPFAM" id="SSF52540">
    <property type="entry name" value="P-loop containing nucleoside triphosphate hydrolases"/>
    <property type="match status" value="1"/>
</dbReference>
<dbReference type="Pfam" id="PF26076">
    <property type="entry name" value="WHD_DDX60"/>
    <property type="match status" value="1"/>
</dbReference>
<dbReference type="EMBL" id="JABANO010009485">
    <property type="protein sequence ID" value="KAF4746766.1"/>
    <property type="molecule type" value="Genomic_DNA"/>
</dbReference>
<feature type="region of interest" description="Disordered" evidence="5">
    <location>
        <begin position="1282"/>
        <end position="1324"/>
    </location>
</feature>
<dbReference type="InterPro" id="IPR014001">
    <property type="entry name" value="Helicase_ATP-bd"/>
</dbReference>
<feature type="region of interest" description="Disordered" evidence="5">
    <location>
        <begin position="1"/>
        <end position="42"/>
    </location>
</feature>
<feature type="region of interest" description="Disordered" evidence="5">
    <location>
        <begin position="290"/>
        <end position="310"/>
    </location>
</feature>
<dbReference type="InterPro" id="IPR001650">
    <property type="entry name" value="Helicase_C-like"/>
</dbReference>
<evidence type="ECO:0000256" key="4">
    <source>
        <dbReference type="ARBA" id="ARBA00022840"/>
    </source>
</evidence>
<feature type="compositionally biased region" description="Acidic residues" evidence="5">
    <location>
        <begin position="292"/>
        <end position="308"/>
    </location>
</feature>
<dbReference type="SMART" id="SM00487">
    <property type="entry name" value="DEXDc"/>
    <property type="match status" value="1"/>
</dbReference>
<keyword evidence="4" id="KW-0067">ATP-binding</keyword>
<evidence type="ECO:0000259" key="7">
    <source>
        <dbReference type="PROSITE" id="PS51194"/>
    </source>
</evidence>
<dbReference type="Pfam" id="PF00271">
    <property type="entry name" value="Helicase_C"/>
    <property type="match status" value="1"/>
</dbReference>
<evidence type="ECO:0000259" key="6">
    <source>
        <dbReference type="PROSITE" id="PS51192"/>
    </source>
</evidence>
<dbReference type="Pfam" id="PF00270">
    <property type="entry name" value="DEAD"/>
    <property type="match status" value="1"/>
</dbReference>
<dbReference type="GO" id="GO:0003676">
    <property type="term" value="F:nucleic acid binding"/>
    <property type="evidence" value="ECO:0007669"/>
    <property type="project" value="InterPro"/>
</dbReference>